<dbReference type="GO" id="GO:0032259">
    <property type="term" value="P:methylation"/>
    <property type="evidence" value="ECO:0007669"/>
    <property type="project" value="UniProtKB-KW"/>
</dbReference>
<dbReference type="InterPro" id="IPR054168">
    <property type="entry name" value="PG_1098_Fer"/>
</dbReference>
<organism evidence="3 4">
    <name type="scientific">Apibacter adventoris</name>
    <dbReference type="NCBI Taxonomy" id="1679466"/>
    <lineage>
        <taxon>Bacteria</taxon>
        <taxon>Pseudomonadati</taxon>
        <taxon>Bacteroidota</taxon>
        <taxon>Flavobacteriia</taxon>
        <taxon>Flavobacteriales</taxon>
        <taxon>Weeksellaceae</taxon>
        <taxon>Apibacter</taxon>
    </lineage>
</organism>
<accession>A0A2S8AEH6</accession>
<dbReference type="GO" id="GO:0008168">
    <property type="term" value="F:methyltransferase activity"/>
    <property type="evidence" value="ECO:0007669"/>
    <property type="project" value="UniProtKB-KW"/>
</dbReference>
<gene>
    <name evidence="3" type="ORF">C4S77_04625</name>
</gene>
<feature type="domain" description="PG-1098 ferredoxin-like" evidence="2">
    <location>
        <begin position="280"/>
        <end position="323"/>
    </location>
</feature>
<feature type="domain" description="THUMP-like" evidence="1">
    <location>
        <begin position="341"/>
        <end position="388"/>
    </location>
</feature>
<dbReference type="AlphaFoldDB" id="A0A2S8AEH6"/>
<dbReference type="Pfam" id="PF18096">
    <property type="entry name" value="Thump_like"/>
    <property type="match status" value="1"/>
</dbReference>
<dbReference type="SUPFAM" id="SSF53335">
    <property type="entry name" value="S-adenosyl-L-methionine-dependent methyltransferases"/>
    <property type="match status" value="1"/>
</dbReference>
<reference evidence="3 4" key="1">
    <citation type="submission" date="2018-02" db="EMBL/GenBank/DDBJ databases">
        <title>Genome sequences of Apibacter spp., gut symbionts of Asian honey bees.</title>
        <authorList>
            <person name="Kwong W.K."/>
            <person name="Steele M.I."/>
            <person name="Moran N.A."/>
        </authorList>
    </citation>
    <scope>NUCLEOTIDE SEQUENCE [LARGE SCALE GENOMIC DNA]</scope>
    <source>
        <strain evidence="4">wkB301</strain>
    </source>
</reference>
<proteinExistence type="predicted"/>
<evidence type="ECO:0000313" key="3">
    <source>
        <dbReference type="EMBL" id="PQL93509.1"/>
    </source>
</evidence>
<dbReference type="EMBL" id="PSZM01000034">
    <property type="protein sequence ID" value="PQL93509.1"/>
    <property type="molecule type" value="Genomic_DNA"/>
</dbReference>
<evidence type="ECO:0000259" key="1">
    <source>
        <dbReference type="Pfam" id="PF18096"/>
    </source>
</evidence>
<evidence type="ECO:0000259" key="2">
    <source>
        <dbReference type="Pfam" id="PF22013"/>
    </source>
</evidence>
<dbReference type="InterPro" id="IPR041497">
    <property type="entry name" value="Thump-like"/>
</dbReference>
<protein>
    <submittedName>
        <fullName evidence="3">Methyltransferase</fullName>
    </submittedName>
</protein>
<keyword evidence="3" id="KW-0808">Transferase</keyword>
<dbReference type="Gene3D" id="3.40.50.150">
    <property type="entry name" value="Vaccinia Virus protein VP39"/>
    <property type="match status" value="1"/>
</dbReference>
<dbReference type="OrthoDB" id="1000417at2"/>
<dbReference type="InterPro" id="IPR029063">
    <property type="entry name" value="SAM-dependent_MTases_sf"/>
</dbReference>
<evidence type="ECO:0000313" key="4">
    <source>
        <dbReference type="Proteomes" id="UP000238042"/>
    </source>
</evidence>
<comment type="caution">
    <text evidence="3">The sequence shown here is derived from an EMBL/GenBank/DDBJ whole genome shotgun (WGS) entry which is preliminary data.</text>
</comment>
<keyword evidence="3" id="KW-0489">Methyltransferase</keyword>
<dbReference type="Gene3D" id="1.10.10.1110">
    <property type="entry name" value="Methyltransferase PG1098, N-terminal domain"/>
    <property type="match status" value="1"/>
</dbReference>
<name>A0A2S8AEH6_9FLAO</name>
<keyword evidence="4" id="KW-1185">Reference proteome</keyword>
<dbReference type="Pfam" id="PF22013">
    <property type="entry name" value="PG_1098_Fer"/>
    <property type="match status" value="1"/>
</dbReference>
<dbReference type="Proteomes" id="UP000238042">
    <property type="component" value="Unassembled WGS sequence"/>
</dbReference>
<dbReference type="Pfam" id="PF03602">
    <property type="entry name" value="Cons_hypoth95"/>
    <property type="match status" value="1"/>
</dbReference>
<sequence length="390" mass="45568">MNKNLLDKEVQKYIVDNLSSDLSEIRLKKSPFKNVTSLEIVQQIQGKKIAITKFPFLSKQKNIIYPPHINLEQASTQSTALFKQKIIKGEKGIDLTGGTGIDSYFISEYAKEFYFIEPDVNLMDLVIHNFQALNRTHINFINNTAENFLNQNQDFFNFIYLDPSRRDENKNKKFLLEDLFPNILQIRDILTNKSTNVYIKLSPLLDIQKTVEQLNLSDIYILAVKNEVKELLVKLNPQTSLNTNPHIHCFNLETFQPEFSFYKDEEKNITNVVFSSLEKYLFMPNNSILKSGAFKLISLRFNLKKLHPNTHLYTSDNFIENFPGRIFEIIETDFSPSKNIHNKYNIINRNYPLNTEQIKKKYSIKEGGENYIFFTCTINKNICFIAKRII</sequence>